<evidence type="ECO:0000313" key="10">
    <source>
        <dbReference type="Proteomes" id="UP000254079"/>
    </source>
</evidence>
<evidence type="ECO:0000313" key="9">
    <source>
        <dbReference type="Proteomes" id="UP000250991"/>
    </source>
</evidence>
<name>A0A0K5UNT1_ECOLX</name>
<reference evidence="4 8" key="1">
    <citation type="journal article" date="2017" name="Front. Cell. Infect. Microbiol.">
        <title>Chaperone-usher pili loci of human colonization factor-negative enterotoxigenic Escherichia coli.</title>
        <authorList>
            <person name="Del Canto F."/>
            <person name="Vidal R."/>
            <person name="Stine O.C."/>
            <person name="Pop M."/>
        </authorList>
    </citation>
    <scope>NUCLEOTIDE SEQUENCE [LARGE SCALE GENOMIC DNA]</scope>
    <source>
        <strain evidence="4 8">700324</strain>
    </source>
</reference>
<dbReference type="InterPro" id="IPR018640">
    <property type="entry name" value="DUF2063"/>
</dbReference>
<evidence type="ECO:0000313" key="12">
    <source>
        <dbReference type="Proteomes" id="UP000567387"/>
    </source>
</evidence>
<evidence type="ECO:0000313" key="6">
    <source>
        <dbReference type="EMBL" id="STI81169.1"/>
    </source>
</evidence>
<dbReference type="EMBL" id="UARW01000004">
    <property type="protein sequence ID" value="SPW71004.1"/>
    <property type="molecule type" value="Genomic_DNA"/>
</dbReference>
<reference evidence="9 10" key="2">
    <citation type="submission" date="2018-06" db="EMBL/GenBank/DDBJ databases">
        <authorList>
            <consortium name="Pathogen Informatics"/>
            <person name="Doyle S."/>
        </authorList>
    </citation>
    <scope>NUCLEOTIDE SEQUENCE [LARGE SCALE GENOMIC DNA]</scope>
    <source>
        <strain evidence="5 9">NCTC8009</strain>
        <strain evidence="7 11">NCTC8179</strain>
        <strain evidence="6 10">NCTC8622</strain>
    </source>
</reference>
<accession>A0A0K5UNT1</accession>
<dbReference type="EMBL" id="UGCP01000001">
    <property type="protein sequence ID" value="STI81169.1"/>
    <property type="molecule type" value="Genomic_DNA"/>
</dbReference>
<proteinExistence type="predicted"/>
<dbReference type="GO" id="GO:0003677">
    <property type="term" value="F:DNA binding"/>
    <property type="evidence" value="ECO:0007669"/>
    <property type="project" value="UniProtKB-KW"/>
</dbReference>
<reference evidence="2 12" key="3">
    <citation type="submission" date="2018-08" db="EMBL/GenBank/DDBJ databases">
        <authorList>
            <consortium name="PulseNet: The National Subtyping Network for Foodborne Disease Surveillance"/>
            <person name="Tarr C.L."/>
            <person name="Trees E."/>
            <person name="Katz L.S."/>
            <person name="Carleton-Romer H.A."/>
            <person name="Stroika S."/>
            <person name="Kucerova Z."/>
            <person name="Roache K.F."/>
            <person name="Sabol A.L."/>
            <person name="Besser J."/>
            <person name="Gerner-Smidt P."/>
        </authorList>
    </citation>
    <scope>NUCLEOTIDE SEQUENCE [LARGE SCALE GENOMIC DNA]</scope>
    <source>
        <strain evidence="2 12">PNUSAE011918</strain>
    </source>
</reference>
<dbReference type="Pfam" id="PF09836">
    <property type="entry name" value="DUF2063"/>
    <property type="match status" value="1"/>
</dbReference>
<dbReference type="Proteomes" id="UP000185794">
    <property type="component" value="Unassembled WGS sequence"/>
</dbReference>
<dbReference type="AlphaFoldDB" id="A0A0K5UNT1"/>
<dbReference type="Proteomes" id="UP000567387">
    <property type="component" value="Unassembled WGS sequence"/>
</dbReference>
<dbReference type="EMBL" id="LRKC01000141">
    <property type="protein sequence ID" value="OKV07859.1"/>
    <property type="molecule type" value="Genomic_DNA"/>
</dbReference>
<dbReference type="Gene3D" id="1.10.150.690">
    <property type="entry name" value="DUF2063"/>
    <property type="match status" value="1"/>
</dbReference>
<reference evidence="3" key="4">
    <citation type="submission" date="2023-07" db="EMBL/GenBank/DDBJ databases">
        <title>High risk of intestinal colonization with ESBL-producing Escherichia coli among soldiers of military contingents in specific geographic regions.</title>
        <authorList>
            <person name="Literacka E."/>
        </authorList>
    </citation>
    <scope>NUCLEOTIDE SEQUENCE</scope>
    <source>
        <strain evidence="3">33</strain>
    </source>
</reference>
<dbReference type="Proteomes" id="UP000255543">
    <property type="component" value="Unassembled WGS sequence"/>
</dbReference>
<protein>
    <submittedName>
        <fullName evidence="3">DNA-binding domain-containing protein</fullName>
    </submittedName>
    <submittedName>
        <fullName evidence="2">DUF2063 domain-containing protein</fullName>
    </submittedName>
    <submittedName>
        <fullName evidence="5">Uncharacterized protein conserved in bacteria</fullName>
    </submittedName>
</protein>
<dbReference type="EMBL" id="AASCBU010000047">
    <property type="protein sequence ID" value="EFA8787103.1"/>
    <property type="molecule type" value="Genomic_DNA"/>
</dbReference>
<dbReference type="Proteomes" id="UP001174465">
    <property type="component" value="Unassembled WGS sequence"/>
</dbReference>
<dbReference type="RefSeq" id="WP_001181584.1">
    <property type="nucleotide sequence ID" value="NZ_AP022072.1"/>
</dbReference>
<evidence type="ECO:0000313" key="2">
    <source>
        <dbReference type="EMBL" id="EFA8787103.1"/>
    </source>
</evidence>
<evidence type="ECO:0000313" key="11">
    <source>
        <dbReference type="Proteomes" id="UP000255543"/>
    </source>
</evidence>
<dbReference type="EMBL" id="UGEB01000005">
    <property type="protein sequence ID" value="STO41502.1"/>
    <property type="molecule type" value="Genomic_DNA"/>
</dbReference>
<evidence type="ECO:0000259" key="1">
    <source>
        <dbReference type="Pfam" id="PF09836"/>
    </source>
</evidence>
<dbReference type="InterPro" id="IPR044922">
    <property type="entry name" value="DUF2063_N_sf"/>
</dbReference>
<dbReference type="Proteomes" id="UP000250991">
    <property type="component" value="Unassembled WGS sequence"/>
</dbReference>
<sequence length="252" mass="27951">MQNSLYQALLEPHSPPPVGLTVWNGSDPAVRFAVYRNNIMASLTEALAENCPVLQRQVGDEFFRAMVAEFIRQHPPSSPVLAGYGHALPAWIASFSPLAEWPWLADLTRLELLFIDALHAAETTSLVSEEQLVRLAQTGLVSLTAGLVPSVRLFSSPYAIYSLWAAHQEEEPLFVDPLQPEQVLLFRLGDDVRITLLSPADFSFMVAVHAGNNLAQATLQAREHDCCFEPGSLLLRLHQNRLLGWLACTEEK</sequence>
<evidence type="ECO:0000313" key="8">
    <source>
        <dbReference type="Proteomes" id="UP000185794"/>
    </source>
</evidence>
<dbReference type="Proteomes" id="UP000254079">
    <property type="component" value="Unassembled WGS sequence"/>
</dbReference>
<evidence type="ECO:0000313" key="5">
    <source>
        <dbReference type="EMBL" id="SPW71004.1"/>
    </source>
</evidence>
<evidence type="ECO:0000313" key="7">
    <source>
        <dbReference type="EMBL" id="STO41502.1"/>
    </source>
</evidence>
<dbReference type="EMBL" id="JAUKZB010000034">
    <property type="protein sequence ID" value="MDO2733033.1"/>
    <property type="molecule type" value="Genomic_DNA"/>
</dbReference>
<evidence type="ECO:0000313" key="4">
    <source>
        <dbReference type="EMBL" id="OKV07859.1"/>
    </source>
</evidence>
<gene>
    <name evidence="4" type="ORF">AWP47_18640</name>
    <name evidence="2" type="ORF">C2R31_005058</name>
    <name evidence="5" type="ORF">NCTC8009_00283</name>
    <name evidence="7" type="ORF">NCTC8179_07118</name>
    <name evidence="6" type="ORF">NCTC8622_00093</name>
    <name evidence="3" type="ORF">Q2V64_25530</name>
</gene>
<evidence type="ECO:0000313" key="3">
    <source>
        <dbReference type="EMBL" id="MDO2733033.1"/>
    </source>
</evidence>
<feature type="domain" description="Putative DNA-binding" evidence="1">
    <location>
        <begin position="1"/>
        <end position="92"/>
    </location>
</feature>
<keyword evidence="3" id="KW-0238">DNA-binding</keyword>
<organism evidence="2 12">
    <name type="scientific">Escherichia coli</name>
    <dbReference type="NCBI Taxonomy" id="562"/>
    <lineage>
        <taxon>Bacteria</taxon>
        <taxon>Pseudomonadati</taxon>
        <taxon>Pseudomonadota</taxon>
        <taxon>Gammaproteobacteria</taxon>
        <taxon>Enterobacterales</taxon>
        <taxon>Enterobacteriaceae</taxon>
        <taxon>Escherichia</taxon>
    </lineage>
</organism>